<proteinExistence type="predicted"/>
<feature type="transmembrane region" description="Helical" evidence="1">
    <location>
        <begin position="222"/>
        <end position="241"/>
    </location>
</feature>
<feature type="transmembrane region" description="Helical" evidence="1">
    <location>
        <begin position="132"/>
        <end position="155"/>
    </location>
</feature>
<keyword evidence="1" id="KW-0472">Membrane</keyword>
<feature type="transmembrane region" description="Helical" evidence="1">
    <location>
        <begin position="105"/>
        <end position="126"/>
    </location>
</feature>
<comment type="caution">
    <text evidence="2">The sequence shown here is derived from an EMBL/GenBank/DDBJ whole genome shotgun (WGS) entry which is preliminary data.</text>
</comment>
<feature type="transmembrane region" description="Helical" evidence="1">
    <location>
        <begin position="320"/>
        <end position="336"/>
    </location>
</feature>
<evidence type="ECO:0000313" key="2">
    <source>
        <dbReference type="EMBL" id="GGI48927.1"/>
    </source>
</evidence>
<feature type="transmembrane region" description="Helical" evidence="1">
    <location>
        <begin position="47"/>
        <end position="69"/>
    </location>
</feature>
<dbReference type="AlphaFoldDB" id="A0A917J6E9"/>
<dbReference type="EMBL" id="BMDO01000001">
    <property type="protein sequence ID" value="GGI48927.1"/>
    <property type="molecule type" value="Genomic_DNA"/>
</dbReference>
<accession>A0A917J6E9</accession>
<feature type="transmembrane region" description="Helical" evidence="1">
    <location>
        <begin position="342"/>
        <end position="360"/>
    </location>
</feature>
<feature type="transmembrane region" description="Helical" evidence="1">
    <location>
        <begin position="265"/>
        <end position="284"/>
    </location>
</feature>
<dbReference type="RefSeq" id="WP_188412858.1">
    <property type="nucleotide sequence ID" value="NZ_BMDO01000001.1"/>
</dbReference>
<keyword evidence="1" id="KW-1133">Transmembrane helix</keyword>
<gene>
    <name evidence="2" type="ORF">GCM10011425_01390</name>
</gene>
<feature type="transmembrane region" description="Helical" evidence="1">
    <location>
        <begin position="290"/>
        <end position="313"/>
    </location>
</feature>
<evidence type="ECO:0000256" key="1">
    <source>
        <dbReference type="SAM" id="Phobius"/>
    </source>
</evidence>
<organism evidence="2 3">
    <name type="scientific">Mucilaginibacter galii</name>
    <dbReference type="NCBI Taxonomy" id="2005073"/>
    <lineage>
        <taxon>Bacteria</taxon>
        <taxon>Pseudomonadati</taxon>
        <taxon>Bacteroidota</taxon>
        <taxon>Sphingobacteriia</taxon>
        <taxon>Sphingobacteriales</taxon>
        <taxon>Sphingobacteriaceae</taxon>
        <taxon>Mucilaginibacter</taxon>
    </lineage>
</organism>
<feature type="transmembrane region" description="Helical" evidence="1">
    <location>
        <begin position="195"/>
        <end position="216"/>
    </location>
</feature>
<feature type="transmembrane region" description="Helical" evidence="1">
    <location>
        <begin position="12"/>
        <end position="35"/>
    </location>
</feature>
<protein>
    <submittedName>
        <fullName evidence="2">Uncharacterized protein</fullName>
    </submittedName>
</protein>
<keyword evidence="3" id="KW-1185">Reference proteome</keyword>
<reference evidence="2" key="1">
    <citation type="journal article" date="2014" name="Int. J. Syst. Evol. Microbiol.">
        <title>Complete genome sequence of Corynebacterium casei LMG S-19264T (=DSM 44701T), isolated from a smear-ripened cheese.</title>
        <authorList>
            <consortium name="US DOE Joint Genome Institute (JGI-PGF)"/>
            <person name="Walter F."/>
            <person name="Albersmeier A."/>
            <person name="Kalinowski J."/>
            <person name="Ruckert C."/>
        </authorList>
    </citation>
    <scope>NUCLEOTIDE SEQUENCE</scope>
    <source>
        <strain evidence="2">CCM 8711</strain>
    </source>
</reference>
<evidence type="ECO:0000313" key="3">
    <source>
        <dbReference type="Proteomes" id="UP000662074"/>
    </source>
</evidence>
<keyword evidence="1" id="KW-0812">Transmembrane</keyword>
<sequence>MKQPLNNVLSRIFVRGFYQAHAGLFLFFFLVMIGSVDPGELFMYHKILMLAFISSPLMLLVVFVAWFLYNLKCLHYVIGQISAPPQHFMFYSMGSFNRKIQLKSWFLVQLILLLPIIVYGLVAVGVGLKYHYYLTPAIIVIYLLLLAAVSARLYVLLLDRLVDSGNPSWLLQWIGNWRKPYFSLFIYHVLNRLKVAYAITKGLTWLIVISIFSLFNDVKTDARVAGMAVLAIAVAHAVLVFEGQRFEQAYLSFARNFPYTHIKRYCYFVCTYLMLLLPEGLWLLNRFNFVLAIQLLLMALSMLLLFHTLIYYIGLSMSKYLQCVMGLFMLLFWVMMYKLMPVVITGNILVSYLLVIRYYYRDMPVVAEK</sequence>
<name>A0A917J6E9_9SPHI</name>
<reference evidence="2" key="2">
    <citation type="submission" date="2020-09" db="EMBL/GenBank/DDBJ databases">
        <authorList>
            <person name="Sun Q."/>
            <person name="Sedlacek I."/>
        </authorList>
    </citation>
    <scope>NUCLEOTIDE SEQUENCE</scope>
    <source>
        <strain evidence="2">CCM 8711</strain>
    </source>
</reference>
<dbReference type="Proteomes" id="UP000662074">
    <property type="component" value="Unassembled WGS sequence"/>
</dbReference>